<evidence type="ECO:0000313" key="3">
    <source>
        <dbReference type="Proteomes" id="UP001327560"/>
    </source>
</evidence>
<dbReference type="InterPro" id="IPR013215">
    <property type="entry name" value="Cbl-indep_Met_Synth_N"/>
</dbReference>
<dbReference type="GO" id="GO:0008270">
    <property type="term" value="F:zinc ion binding"/>
    <property type="evidence" value="ECO:0007669"/>
    <property type="project" value="InterPro"/>
</dbReference>
<accession>A0AAQ3K1T3</accession>
<dbReference type="InterPro" id="IPR038071">
    <property type="entry name" value="UROD/MetE-like_sf"/>
</dbReference>
<dbReference type="Gene3D" id="3.20.20.210">
    <property type="match status" value="1"/>
</dbReference>
<protein>
    <submittedName>
        <fullName evidence="2">Methionine synthase protein</fullName>
    </submittedName>
</protein>
<dbReference type="GO" id="GO:0008652">
    <property type="term" value="P:amino acid biosynthetic process"/>
    <property type="evidence" value="ECO:0007669"/>
    <property type="project" value="InterPro"/>
</dbReference>
<sequence length="399" mass="43537">MEIHIAACSAIEKFSLPMILHRFIEHINSDTPQLIDFWGKARGIDTVPVLLGPESLLLISKPGEGVDQSFDPLSLPRELRLSIYKEIIAKLKEAGATRIQIDEPALVMELQPHQLEAFKEAYTELGPSLSSLNSILMTYHGGVSEETYRAMIQLDCFSGYGFDLVNGDKTLDFIKNIGFPPGKYLHAGIVDGRDFSGAKLKILQYLETIVGEGKLVISTSSPSIDNLDGCISEAKYLARKLLTKKHTMVDIDAASSSRMLNDRVEDETIQIGSFFFDNKIGDMNRAKMSGLTVFAPAKYEVVILEDFADAEPASKAVSIQIKATGSLINNKNEQTKMAALCAAAAAVASVPCNHNKNESSWNWKSSKSVQGRSACAGGEIGISALTSSMLSFLNTYKMI</sequence>
<gene>
    <name evidence="2" type="ORF">Cni_G08176</name>
</gene>
<feature type="domain" description="Cobalamin-independent methionine synthase MetE N-terminal" evidence="1">
    <location>
        <begin position="40"/>
        <end position="200"/>
    </location>
</feature>
<organism evidence="2 3">
    <name type="scientific">Canna indica</name>
    <name type="common">Indian-shot</name>
    <dbReference type="NCBI Taxonomy" id="4628"/>
    <lineage>
        <taxon>Eukaryota</taxon>
        <taxon>Viridiplantae</taxon>
        <taxon>Streptophyta</taxon>
        <taxon>Embryophyta</taxon>
        <taxon>Tracheophyta</taxon>
        <taxon>Spermatophyta</taxon>
        <taxon>Magnoliopsida</taxon>
        <taxon>Liliopsida</taxon>
        <taxon>Zingiberales</taxon>
        <taxon>Cannaceae</taxon>
        <taxon>Canna</taxon>
    </lineage>
</organism>
<evidence type="ECO:0000313" key="2">
    <source>
        <dbReference type="EMBL" id="WOK99464.1"/>
    </source>
</evidence>
<dbReference type="AlphaFoldDB" id="A0AAQ3K1T3"/>
<dbReference type="Pfam" id="PF08267">
    <property type="entry name" value="Meth_synt_1"/>
    <property type="match status" value="1"/>
</dbReference>
<keyword evidence="3" id="KW-1185">Reference proteome</keyword>
<evidence type="ECO:0000259" key="1">
    <source>
        <dbReference type="Pfam" id="PF08267"/>
    </source>
</evidence>
<reference evidence="2 3" key="1">
    <citation type="submission" date="2023-10" db="EMBL/GenBank/DDBJ databases">
        <title>Chromosome-scale genome assembly provides insights into flower coloration mechanisms of Canna indica.</title>
        <authorList>
            <person name="Li C."/>
        </authorList>
    </citation>
    <scope>NUCLEOTIDE SEQUENCE [LARGE SCALE GENOMIC DNA]</scope>
    <source>
        <tissue evidence="2">Flower</tissue>
    </source>
</reference>
<dbReference type="EMBL" id="CP136891">
    <property type="protein sequence ID" value="WOK99464.1"/>
    <property type="molecule type" value="Genomic_DNA"/>
</dbReference>
<name>A0AAQ3K1T3_9LILI</name>
<dbReference type="Proteomes" id="UP001327560">
    <property type="component" value="Chromosome 2"/>
</dbReference>
<dbReference type="PANTHER" id="PTHR30519">
    <property type="entry name" value="5-METHYLTETRAHYDROPTEROYLTRIGLUTAMATE--HOMOCYSTEINE METHYLTRANSFERASE"/>
    <property type="match status" value="1"/>
</dbReference>
<dbReference type="GO" id="GO:0003871">
    <property type="term" value="F:5-methyltetrahydropteroyltriglutamate-homocysteine S-methyltransferase activity"/>
    <property type="evidence" value="ECO:0007669"/>
    <property type="project" value="InterPro"/>
</dbReference>
<proteinExistence type="predicted"/>
<dbReference type="SUPFAM" id="SSF51726">
    <property type="entry name" value="UROD/MetE-like"/>
    <property type="match status" value="1"/>
</dbReference>